<evidence type="ECO:0000256" key="2">
    <source>
        <dbReference type="ARBA" id="ARBA00022971"/>
    </source>
</evidence>
<dbReference type="InterPro" id="IPR005053">
    <property type="entry name" value="MobA_MobL"/>
</dbReference>
<reference evidence="5" key="1">
    <citation type="submission" date="2024-06" db="EMBL/GenBank/DDBJ databases">
        <title>Methylostella associata gen. nov., sp. nov., a novel Ancalomicrobiaceae-affiliated facultatively methylotrophic bacteria that feed on methanotrophs of the genus Methylococcus.</title>
        <authorList>
            <person name="Saltykova V."/>
            <person name="Danilova O.V."/>
            <person name="Oshkin I.Y."/>
            <person name="Belova S.E."/>
            <person name="Pimenov N.V."/>
            <person name="Dedysh S.N."/>
        </authorList>
    </citation>
    <scope>NUCLEOTIDE SEQUENCE</scope>
    <source>
        <strain evidence="5">S20</strain>
        <plasmid evidence="5">p_s20</plasmid>
    </source>
</reference>
<sequence length="408" mass="44884">MAIYCFNHKGIGKTKQARPYTAAAHVRYITRPSAASHIDGARMPVGVRNAQDFFRTAEDGDRKNGRVADKFMIGLPKELTPEQRYEAVRGFAEEITKGKAPWMVAYHDKGKDAHNPHCHLIIRDRDPATGKRVFGTTNLGSTLRLRKLWEQHGNRALERAGRPERIDSRTLEAQGKPGPPGVHVGPRSRAAERAGRRPRSQARTVRNRPGARVPNRRVEYPALDRGRTRSDFNAERQAARLSARERDGWDAVDADNRRRELEALRQIHHPPVAANDAREVPRMTKPPSPVQAGRGPEKARPTAPGPQEPPAPARAKAPTGQKPQDLGMKAAPKPALAFPGKELLDKVPAAKPPILKGVADVLKPAAKAPAPKPEPPRAAGLKPAPKPQLGRAMPARPRGPDRDHEPER</sequence>
<protein>
    <submittedName>
        <fullName evidence="5">MobA/MobL family protein</fullName>
    </submittedName>
</protein>
<feature type="compositionally biased region" description="Basic and acidic residues" evidence="3">
    <location>
        <begin position="160"/>
        <end position="170"/>
    </location>
</feature>
<dbReference type="Pfam" id="PF03389">
    <property type="entry name" value="MobA_MobL"/>
    <property type="match status" value="2"/>
</dbReference>
<proteinExistence type="inferred from homology"/>
<evidence type="ECO:0000259" key="4">
    <source>
        <dbReference type="Pfam" id="PF03389"/>
    </source>
</evidence>
<evidence type="ECO:0000256" key="1">
    <source>
        <dbReference type="ARBA" id="ARBA00010873"/>
    </source>
</evidence>
<name>A0AAU7XH29_9HYPH</name>
<organism evidence="5">
    <name type="scientific">Methyloraptor flagellatus</name>
    <dbReference type="NCBI Taxonomy" id="3162530"/>
    <lineage>
        <taxon>Bacteria</taxon>
        <taxon>Pseudomonadati</taxon>
        <taxon>Pseudomonadota</taxon>
        <taxon>Alphaproteobacteria</taxon>
        <taxon>Hyphomicrobiales</taxon>
        <taxon>Ancalomicrobiaceae</taxon>
        <taxon>Methyloraptor</taxon>
    </lineage>
</organism>
<dbReference type="EMBL" id="CP158569">
    <property type="protein sequence ID" value="XBY47033.1"/>
    <property type="molecule type" value="Genomic_DNA"/>
</dbReference>
<geneLocation type="plasmid" evidence="5">
    <name>p_s20</name>
</geneLocation>
<dbReference type="AlphaFoldDB" id="A0AAU7XH29"/>
<gene>
    <name evidence="5" type="ORF">ABS361_22625</name>
</gene>
<accession>A0AAU7XH29</accession>
<keyword evidence="2" id="KW-0184">Conjugation</keyword>
<feature type="compositionally biased region" description="Basic and acidic residues" evidence="3">
    <location>
        <begin position="216"/>
        <end position="249"/>
    </location>
</feature>
<comment type="similarity">
    <text evidence="1">Belongs to the MobA/MobL family.</text>
</comment>
<evidence type="ECO:0000256" key="3">
    <source>
        <dbReference type="SAM" id="MobiDB-lite"/>
    </source>
</evidence>
<feature type="domain" description="MobA/MobL protein" evidence="4">
    <location>
        <begin position="42"/>
        <end position="125"/>
    </location>
</feature>
<feature type="region of interest" description="Disordered" evidence="3">
    <location>
        <begin position="263"/>
        <end position="334"/>
    </location>
</feature>
<feature type="compositionally biased region" description="Basic and acidic residues" evidence="3">
    <location>
        <begin position="398"/>
        <end position="408"/>
    </location>
</feature>
<dbReference type="KEGG" id="mflg:ABS361_22625"/>
<dbReference type="RefSeq" id="WP_407052118.1">
    <property type="nucleotide sequence ID" value="NZ_CP158569.1"/>
</dbReference>
<evidence type="ECO:0000313" key="5">
    <source>
        <dbReference type="EMBL" id="XBY47033.1"/>
    </source>
</evidence>
<dbReference type="Gene3D" id="3.30.930.30">
    <property type="match status" value="1"/>
</dbReference>
<feature type="region of interest" description="Disordered" evidence="3">
    <location>
        <begin position="365"/>
        <end position="408"/>
    </location>
</feature>
<keyword evidence="5" id="KW-0614">Plasmid</keyword>
<feature type="compositionally biased region" description="Pro residues" evidence="3">
    <location>
        <begin position="303"/>
        <end position="312"/>
    </location>
</feature>
<feature type="region of interest" description="Disordered" evidence="3">
    <location>
        <begin position="160"/>
        <end position="249"/>
    </location>
</feature>
<feature type="domain" description="MobA/MobL protein" evidence="4">
    <location>
        <begin position="143"/>
        <end position="193"/>
    </location>
</feature>